<feature type="region of interest" description="Disordered" evidence="2">
    <location>
        <begin position="585"/>
        <end position="607"/>
    </location>
</feature>
<feature type="domain" description="FHA" evidence="4">
    <location>
        <begin position="302"/>
        <end position="367"/>
    </location>
</feature>
<feature type="coiled-coil region" evidence="1">
    <location>
        <begin position="530"/>
        <end position="581"/>
    </location>
</feature>
<reference evidence="5" key="1">
    <citation type="submission" date="2020-05" db="EMBL/GenBank/DDBJ databases">
        <title>Mycena genomes resolve the evolution of fungal bioluminescence.</title>
        <authorList>
            <person name="Tsai I.J."/>
        </authorList>
    </citation>
    <scope>NUCLEOTIDE SEQUENCE</scope>
    <source>
        <strain evidence="5">110903Hualien_Pintung</strain>
    </source>
</reference>
<name>A0A8H6SRR2_MYCCL</name>
<evidence type="ECO:0000256" key="3">
    <source>
        <dbReference type="SAM" id="Phobius"/>
    </source>
</evidence>
<protein>
    <submittedName>
        <fullName evidence="5">FHA domain-containing protein</fullName>
    </submittedName>
</protein>
<keyword evidence="1" id="KW-0175">Coiled coil</keyword>
<dbReference type="SUPFAM" id="SSF49879">
    <property type="entry name" value="SMAD/FHA domain"/>
    <property type="match status" value="1"/>
</dbReference>
<sequence length="887" mass="96006">MTTAESPSFPSQTIQISPAWKGLNKLKILAIFGDSYSAVGYDVSSPNPTPSEPLGVEFPGTTYCEEGSPNWVGYFVANEEGESDWMVYDYAEGGARVHDVKRQVKCAFDAEDIGDGEWSKEEVLFVTWVGINDCAWSSEHEENMAKLFAIQETLHAAGARNFLLINVPPIDRSPARGKASHYINWNTHLTSAASTFASAHLDSTVLLFSAWDTFGRLLDDPSAEGLSSWDAQKAGGEVWVDHLHPTSARLPDSFQSNNSLTSLLDDHVLQMAAQPPLPTSGLAPCPILALYPLDDSFTAKRITLGGPAQRVKIARPPNTKTLPAERNGFFDSRVLSRQHAEVWEEDGKMWIKDVKSSNGTFLNGERLSPESRESEPCELKTDDILEFGVDIVSEDNKTILHRKVVARHTQQQQLLQQQQQQQNAINSSMLAGLGGMGAGGVRVPGRGLTLDHIFSRLQAELAKSRDTGHDLQVLTGALGGIEESLNGGSLSDPAPRLPDSLPPVRPPPARSMTLPAVPTVPPVETNLAQSQAHADAIADLQSQLREHQRALTAHVESIRALETVLKEQEEMKREFSELRAVVGVGRKGEEDSETDQVVEDDDDDDDDARSIVTAVAHDLTLERVEEESEGEADDFQILARERAQTPEPSEAEAESFEESNSSGTSLAELTNRLASLGDQLESALVTSAELKAQHAEARETIAALEEKLAKLESTPPMIAPLSPPPPPPVANHASELEELQSQLTAMRAELAAERGKREEWIGAVDERIRLFTAAQEDQKKQHLVNGHVWAPAKRHSGSSSSTSSSETAPSPPPAYIGIPNANGDVVAAVDVAAVAAAVVGVEGKALEPQQQQISTKHTQQVLGMQTAVGFLVLGIAAAAVVWRVKPQ</sequence>
<feature type="coiled-coil region" evidence="1">
    <location>
        <begin position="666"/>
        <end position="756"/>
    </location>
</feature>
<evidence type="ECO:0000313" key="6">
    <source>
        <dbReference type="Proteomes" id="UP000613580"/>
    </source>
</evidence>
<keyword evidence="3" id="KW-0812">Transmembrane</keyword>
<dbReference type="PANTHER" id="PTHR15715:SF37">
    <property type="entry name" value="LD47843P"/>
    <property type="match status" value="1"/>
</dbReference>
<feature type="compositionally biased region" description="Acidic residues" evidence="2">
    <location>
        <begin position="590"/>
        <end position="607"/>
    </location>
</feature>
<dbReference type="InterPro" id="IPR000253">
    <property type="entry name" value="FHA_dom"/>
</dbReference>
<keyword evidence="6" id="KW-1185">Reference proteome</keyword>
<dbReference type="PANTHER" id="PTHR15715">
    <property type="entry name" value="CENTROSOMAL PROTEIN OF 170 KDA"/>
    <property type="match status" value="1"/>
</dbReference>
<dbReference type="SUPFAM" id="SSF52266">
    <property type="entry name" value="SGNH hydrolase"/>
    <property type="match status" value="1"/>
</dbReference>
<organism evidence="5 6">
    <name type="scientific">Mycena chlorophos</name>
    <name type="common">Agaric fungus</name>
    <name type="synonym">Agaricus chlorophos</name>
    <dbReference type="NCBI Taxonomy" id="658473"/>
    <lineage>
        <taxon>Eukaryota</taxon>
        <taxon>Fungi</taxon>
        <taxon>Dikarya</taxon>
        <taxon>Basidiomycota</taxon>
        <taxon>Agaricomycotina</taxon>
        <taxon>Agaricomycetes</taxon>
        <taxon>Agaricomycetidae</taxon>
        <taxon>Agaricales</taxon>
        <taxon>Marasmiineae</taxon>
        <taxon>Mycenaceae</taxon>
        <taxon>Mycena</taxon>
    </lineage>
</organism>
<feature type="region of interest" description="Disordered" evidence="2">
    <location>
        <begin position="643"/>
        <end position="664"/>
    </location>
</feature>
<dbReference type="GO" id="GO:0005737">
    <property type="term" value="C:cytoplasm"/>
    <property type="evidence" value="ECO:0007669"/>
    <property type="project" value="TreeGrafter"/>
</dbReference>
<dbReference type="InterPro" id="IPR051176">
    <property type="entry name" value="Cent_Immune-Sig_Mod"/>
</dbReference>
<keyword evidence="3" id="KW-1133">Transmembrane helix</keyword>
<dbReference type="OrthoDB" id="687730at2759"/>
<evidence type="ECO:0000256" key="2">
    <source>
        <dbReference type="SAM" id="MobiDB-lite"/>
    </source>
</evidence>
<feature type="region of interest" description="Disordered" evidence="2">
    <location>
        <begin position="787"/>
        <end position="815"/>
    </location>
</feature>
<comment type="caution">
    <text evidence="5">The sequence shown here is derived from an EMBL/GenBank/DDBJ whole genome shotgun (WGS) entry which is preliminary data.</text>
</comment>
<evidence type="ECO:0000256" key="1">
    <source>
        <dbReference type="SAM" id="Coils"/>
    </source>
</evidence>
<dbReference type="InterPro" id="IPR008984">
    <property type="entry name" value="SMAD_FHA_dom_sf"/>
</dbReference>
<keyword evidence="3" id="KW-0472">Membrane</keyword>
<dbReference type="Proteomes" id="UP000613580">
    <property type="component" value="Unassembled WGS sequence"/>
</dbReference>
<dbReference type="PROSITE" id="PS50006">
    <property type="entry name" value="FHA_DOMAIN"/>
    <property type="match status" value="1"/>
</dbReference>
<feature type="transmembrane region" description="Helical" evidence="3">
    <location>
        <begin position="862"/>
        <end position="882"/>
    </location>
</feature>
<dbReference type="SMART" id="SM00240">
    <property type="entry name" value="FHA"/>
    <property type="match status" value="1"/>
</dbReference>
<dbReference type="Gene3D" id="2.60.200.20">
    <property type="match status" value="1"/>
</dbReference>
<feature type="compositionally biased region" description="Low complexity" evidence="2">
    <location>
        <begin position="797"/>
        <end position="808"/>
    </location>
</feature>
<dbReference type="Gene3D" id="3.40.50.1110">
    <property type="entry name" value="SGNH hydrolase"/>
    <property type="match status" value="1"/>
</dbReference>
<dbReference type="AlphaFoldDB" id="A0A8H6SRR2"/>
<proteinExistence type="predicted"/>
<evidence type="ECO:0000313" key="5">
    <source>
        <dbReference type="EMBL" id="KAF7304296.1"/>
    </source>
</evidence>
<dbReference type="InterPro" id="IPR036514">
    <property type="entry name" value="SGNH_hydro_sf"/>
</dbReference>
<accession>A0A8H6SRR2</accession>
<evidence type="ECO:0000259" key="4">
    <source>
        <dbReference type="PROSITE" id="PS50006"/>
    </source>
</evidence>
<dbReference type="Pfam" id="PF00498">
    <property type="entry name" value="FHA"/>
    <property type="match status" value="1"/>
</dbReference>
<gene>
    <name evidence="5" type="ORF">HMN09_00831400</name>
</gene>
<dbReference type="EMBL" id="JACAZE010000011">
    <property type="protein sequence ID" value="KAF7304296.1"/>
    <property type="molecule type" value="Genomic_DNA"/>
</dbReference>